<evidence type="ECO:0000256" key="1">
    <source>
        <dbReference type="ARBA" id="ARBA00006471"/>
    </source>
</evidence>
<evidence type="ECO:0000313" key="6">
    <source>
        <dbReference type="Proteomes" id="UP000774699"/>
    </source>
</evidence>
<keyword evidence="2" id="KW-0694">RNA-binding</keyword>
<dbReference type="Proteomes" id="UP000774699">
    <property type="component" value="Unassembled WGS sequence"/>
</dbReference>
<protein>
    <submittedName>
        <fullName evidence="5">30S ribosomal protein S8</fullName>
    </submittedName>
</protein>
<evidence type="ECO:0000256" key="2">
    <source>
        <dbReference type="ARBA" id="ARBA00022730"/>
    </source>
</evidence>
<gene>
    <name evidence="5" type="ORF">FJY86_00590</name>
</gene>
<dbReference type="PANTHER" id="PTHR11758">
    <property type="entry name" value="40S RIBOSOMAL PROTEIN S15A"/>
    <property type="match status" value="1"/>
</dbReference>
<keyword evidence="4" id="KW-0687">Ribonucleoprotein</keyword>
<accession>A0A8T4C6L9</accession>
<reference evidence="5" key="1">
    <citation type="submission" date="2019-03" db="EMBL/GenBank/DDBJ databases">
        <title>Lake Tanganyika Metagenome-Assembled Genomes (MAGs).</title>
        <authorList>
            <person name="Tran P."/>
        </authorList>
    </citation>
    <scope>NUCLEOTIDE SEQUENCE</scope>
    <source>
        <strain evidence="5">M_DeepCast_50m_m2_156</strain>
    </source>
</reference>
<dbReference type="GO" id="GO:0006412">
    <property type="term" value="P:translation"/>
    <property type="evidence" value="ECO:0007669"/>
    <property type="project" value="InterPro"/>
</dbReference>
<name>A0A8T4C6L9_9ARCH</name>
<dbReference type="GO" id="GO:1990904">
    <property type="term" value="C:ribonucleoprotein complex"/>
    <property type="evidence" value="ECO:0007669"/>
    <property type="project" value="UniProtKB-KW"/>
</dbReference>
<comment type="caution">
    <text evidence="5">The sequence shown here is derived from an EMBL/GenBank/DDBJ whole genome shotgun (WGS) entry which is preliminary data.</text>
</comment>
<evidence type="ECO:0000256" key="4">
    <source>
        <dbReference type="ARBA" id="ARBA00023274"/>
    </source>
</evidence>
<dbReference type="NCBIfam" id="NF003115">
    <property type="entry name" value="PRK04034.1"/>
    <property type="match status" value="1"/>
</dbReference>
<dbReference type="Gene3D" id="3.30.1490.10">
    <property type="match status" value="1"/>
</dbReference>
<dbReference type="InterPro" id="IPR000630">
    <property type="entry name" value="Ribosomal_uS8"/>
</dbReference>
<dbReference type="Gene3D" id="3.30.1370.30">
    <property type="match status" value="1"/>
</dbReference>
<evidence type="ECO:0000256" key="3">
    <source>
        <dbReference type="ARBA" id="ARBA00022980"/>
    </source>
</evidence>
<comment type="similarity">
    <text evidence="1">Belongs to the universal ribosomal protein uS8 family.</text>
</comment>
<keyword evidence="2" id="KW-0699">rRNA-binding</keyword>
<dbReference type="EMBL" id="VGJJ01000002">
    <property type="protein sequence ID" value="MBM3281824.1"/>
    <property type="molecule type" value="Genomic_DNA"/>
</dbReference>
<dbReference type="InterPro" id="IPR035987">
    <property type="entry name" value="Ribosomal_uS8_sf"/>
</dbReference>
<organism evidence="5 6">
    <name type="scientific">Candidatus Iainarchaeum sp</name>
    <dbReference type="NCBI Taxonomy" id="3101447"/>
    <lineage>
        <taxon>Archaea</taxon>
        <taxon>Candidatus Iainarchaeota</taxon>
        <taxon>Candidatus Iainarchaeia</taxon>
        <taxon>Candidatus Iainarchaeales</taxon>
        <taxon>Candidatus Iainarchaeaceae</taxon>
        <taxon>Candidatus Iainarchaeum</taxon>
    </lineage>
</organism>
<dbReference type="AlphaFoldDB" id="A0A8T4C6L9"/>
<evidence type="ECO:0000313" key="5">
    <source>
        <dbReference type="EMBL" id="MBM3281824.1"/>
    </source>
</evidence>
<dbReference type="Pfam" id="PF00410">
    <property type="entry name" value="Ribosomal_S8"/>
    <property type="match status" value="1"/>
</dbReference>
<keyword evidence="3 5" id="KW-0689">Ribosomal protein</keyword>
<dbReference type="SUPFAM" id="SSF56047">
    <property type="entry name" value="Ribosomal protein S8"/>
    <property type="match status" value="1"/>
</dbReference>
<dbReference type="GO" id="GO:0003735">
    <property type="term" value="F:structural constituent of ribosome"/>
    <property type="evidence" value="ECO:0007669"/>
    <property type="project" value="InterPro"/>
</dbReference>
<dbReference type="GO" id="GO:0005840">
    <property type="term" value="C:ribosome"/>
    <property type="evidence" value="ECO:0007669"/>
    <property type="project" value="UniProtKB-KW"/>
</dbReference>
<proteinExistence type="inferred from homology"/>
<sequence>MSQIDPIADALTHIQNSEAASKRTITITPGSKLLGQILRVMKEKGYIMNVEEVVERHKKMYRVQLLGKINHVSAIKPRYAVKKNEFERFEMRYLPARDIGTIIVSTSQGVMTHAESKEKAIGGRLLAYIY</sequence>
<dbReference type="GO" id="GO:0019843">
    <property type="term" value="F:rRNA binding"/>
    <property type="evidence" value="ECO:0007669"/>
    <property type="project" value="UniProtKB-KW"/>
</dbReference>